<dbReference type="Proteomes" id="UP000002601">
    <property type="component" value="Chromosome"/>
</dbReference>
<evidence type="ECO:0000313" key="2">
    <source>
        <dbReference type="EMBL" id="ACS80213.1"/>
    </source>
</evidence>
<organism evidence="2 3">
    <name type="scientific">Maridesulfovibrio salexigens (strain ATCC 14822 / DSM 2638 / NCIMB 8403 / VKM B-1763)</name>
    <name type="common">Desulfovibrio salexigens</name>
    <dbReference type="NCBI Taxonomy" id="526222"/>
    <lineage>
        <taxon>Bacteria</taxon>
        <taxon>Pseudomonadati</taxon>
        <taxon>Thermodesulfobacteriota</taxon>
        <taxon>Desulfovibrionia</taxon>
        <taxon>Desulfovibrionales</taxon>
        <taxon>Desulfovibrionaceae</taxon>
        <taxon>Maridesulfovibrio</taxon>
    </lineage>
</organism>
<evidence type="ECO:0000256" key="1">
    <source>
        <dbReference type="SAM" id="MobiDB-lite"/>
    </source>
</evidence>
<dbReference type="KEGG" id="dsa:Desal_2155"/>
<protein>
    <submittedName>
        <fullName evidence="2">Uncharacterized protein</fullName>
    </submittedName>
</protein>
<sequence>METQTPEIDLTCLNYKELAEKLKLDFKTLRSRWKNYPHFFVTPNGWQKPRLESARFDYHEVLNHCKAQSKGLTHDNDTERILSPLQREKREIPGVLQVSRKTAVQSGRDSKGRQTVGTKKEKGNRQGTSKAQRFDVFRRVI</sequence>
<keyword evidence="3" id="KW-1185">Reference proteome</keyword>
<dbReference type="HOGENOM" id="CLU_1822232_0_0_7"/>
<dbReference type="STRING" id="526222.Desal_2155"/>
<dbReference type="EMBL" id="CP001649">
    <property type="protein sequence ID" value="ACS80213.1"/>
    <property type="molecule type" value="Genomic_DNA"/>
</dbReference>
<dbReference type="AlphaFoldDB" id="C6BW10"/>
<reference evidence="2 3" key="1">
    <citation type="submission" date="2009-06" db="EMBL/GenBank/DDBJ databases">
        <title>Complete sequence of Desulfovibrio salexigens DSM 2638.</title>
        <authorList>
            <consortium name="US DOE Joint Genome Institute"/>
            <person name="Lucas S."/>
            <person name="Copeland A."/>
            <person name="Lapidus A."/>
            <person name="Glavina del Rio T."/>
            <person name="Tice H."/>
            <person name="Bruce D."/>
            <person name="Goodwin L."/>
            <person name="Pitluck S."/>
            <person name="Munk A.C."/>
            <person name="Brettin T."/>
            <person name="Detter J.C."/>
            <person name="Han C."/>
            <person name="Tapia R."/>
            <person name="Larimer F."/>
            <person name="Land M."/>
            <person name="Hauser L."/>
            <person name="Kyrpides N."/>
            <person name="Anderson I."/>
            <person name="Wall J.D."/>
            <person name="Arkin A.P."/>
            <person name="Dehal P."/>
            <person name="Chivian D."/>
            <person name="Giles B."/>
            <person name="Hazen T.C."/>
        </authorList>
    </citation>
    <scope>NUCLEOTIDE SEQUENCE [LARGE SCALE GENOMIC DNA]</scope>
    <source>
        <strain evidence="3">ATCC 14822 / DSM 2638 / NCIMB 8403 / VKM B-1763</strain>
    </source>
</reference>
<proteinExistence type="predicted"/>
<feature type="region of interest" description="Disordered" evidence="1">
    <location>
        <begin position="92"/>
        <end position="132"/>
    </location>
</feature>
<name>C6BW10_MARSD</name>
<accession>C6BW10</accession>
<evidence type="ECO:0000313" key="3">
    <source>
        <dbReference type="Proteomes" id="UP000002601"/>
    </source>
</evidence>
<feature type="compositionally biased region" description="Basic and acidic residues" evidence="1">
    <location>
        <begin position="108"/>
        <end position="124"/>
    </location>
</feature>
<gene>
    <name evidence="2" type="ordered locus">Desal_2155</name>
</gene>